<comment type="caution">
    <text evidence="3">The sequence shown here is derived from an EMBL/GenBank/DDBJ whole genome shotgun (WGS) entry which is preliminary data.</text>
</comment>
<feature type="compositionally biased region" description="Basic and acidic residues" evidence="1">
    <location>
        <begin position="128"/>
        <end position="142"/>
    </location>
</feature>
<feature type="region of interest" description="Disordered" evidence="1">
    <location>
        <begin position="117"/>
        <end position="142"/>
    </location>
</feature>
<keyword evidence="2" id="KW-0472">Membrane</keyword>
<feature type="region of interest" description="Disordered" evidence="1">
    <location>
        <begin position="236"/>
        <end position="255"/>
    </location>
</feature>
<dbReference type="EMBL" id="JACEFO010001963">
    <property type="protein sequence ID" value="KAF8691814.1"/>
    <property type="molecule type" value="Genomic_DNA"/>
</dbReference>
<proteinExistence type="predicted"/>
<dbReference type="Proteomes" id="UP000636709">
    <property type="component" value="Unassembled WGS sequence"/>
</dbReference>
<keyword evidence="2" id="KW-0812">Transmembrane</keyword>
<dbReference type="OrthoDB" id="1898956at2759"/>
<keyword evidence="2" id="KW-1133">Transmembrane helix</keyword>
<organism evidence="3 4">
    <name type="scientific">Digitaria exilis</name>
    <dbReference type="NCBI Taxonomy" id="1010633"/>
    <lineage>
        <taxon>Eukaryota</taxon>
        <taxon>Viridiplantae</taxon>
        <taxon>Streptophyta</taxon>
        <taxon>Embryophyta</taxon>
        <taxon>Tracheophyta</taxon>
        <taxon>Spermatophyta</taxon>
        <taxon>Magnoliopsida</taxon>
        <taxon>Liliopsida</taxon>
        <taxon>Poales</taxon>
        <taxon>Poaceae</taxon>
        <taxon>PACMAD clade</taxon>
        <taxon>Panicoideae</taxon>
        <taxon>Panicodae</taxon>
        <taxon>Paniceae</taxon>
        <taxon>Anthephorinae</taxon>
        <taxon>Digitaria</taxon>
    </lineage>
</organism>
<evidence type="ECO:0000256" key="2">
    <source>
        <dbReference type="SAM" id="Phobius"/>
    </source>
</evidence>
<protein>
    <recommendedName>
        <fullName evidence="5">Transmembrane protein</fullName>
    </recommendedName>
</protein>
<name>A0A835BA01_9POAL</name>
<dbReference type="AlphaFoldDB" id="A0A835BA01"/>
<reference evidence="3" key="1">
    <citation type="submission" date="2020-07" db="EMBL/GenBank/DDBJ databases">
        <title>Genome sequence and genetic diversity analysis of an under-domesticated orphan crop, white fonio (Digitaria exilis).</title>
        <authorList>
            <person name="Bennetzen J.L."/>
            <person name="Chen S."/>
            <person name="Ma X."/>
            <person name="Wang X."/>
            <person name="Yssel A.E.J."/>
            <person name="Chaluvadi S.R."/>
            <person name="Johnson M."/>
            <person name="Gangashetty P."/>
            <person name="Hamidou F."/>
            <person name="Sanogo M.D."/>
            <person name="Zwaenepoel A."/>
            <person name="Wallace J."/>
            <person name="Van De Peer Y."/>
            <person name="Van Deynze A."/>
        </authorList>
    </citation>
    <scope>NUCLEOTIDE SEQUENCE</scope>
    <source>
        <tissue evidence="3">Leaves</tissue>
    </source>
</reference>
<sequence length="255" mass="27703">MSCPQEDAAVVAKRKSIKGGNADLACVGGRPSLPEHPRPSCHPARKARSAVRRVPRLAPAALGLAVVCFFFLFKLPLGLPLLRFVSSPPPAAGTSCTVPARQPCPPWMNTNTTAAVREGREQSTGVLRRTDGPSKDMTARPHLADPKRSTRAVYAFRKRKRFPYAAASLPPASEMVWLQYTATRSQRAATACLFLTGAALIVAAARLSYANVEPQRAKAAERRLVLEAFIRRKLGSDDTRPAASQQHDHDPPRKP</sequence>
<gene>
    <name evidence="3" type="ORF">HU200_040216</name>
</gene>
<accession>A0A835BA01</accession>
<evidence type="ECO:0000256" key="1">
    <source>
        <dbReference type="SAM" id="MobiDB-lite"/>
    </source>
</evidence>
<keyword evidence="4" id="KW-1185">Reference proteome</keyword>
<evidence type="ECO:0000313" key="4">
    <source>
        <dbReference type="Proteomes" id="UP000636709"/>
    </source>
</evidence>
<evidence type="ECO:0008006" key="5">
    <source>
        <dbReference type="Google" id="ProtNLM"/>
    </source>
</evidence>
<feature type="transmembrane region" description="Helical" evidence="2">
    <location>
        <begin position="54"/>
        <end position="73"/>
    </location>
</feature>
<evidence type="ECO:0000313" key="3">
    <source>
        <dbReference type="EMBL" id="KAF8691814.1"/>
    </source>
</evidence>